<dbReference type="OrthoDB" id="527344at2759"/>
<dbReference type="GO" id="GO:0008270">
    <property type="term" value="F:zinc ion binding"/>
    <property type="evidence" value="ECO:0007669"/>
    <property type="project" value="UniProtKB-KW"/>
</dbReference>
<keyword evidence="5" id="KW-0963">Cytoplasm</keyword>
<comment type="similarity">
    <text evidence="5">Belongs to the Deltex family.</text>
</comment>
<dbReference type="InterPro" id="IPR039399">
    <property type="entry name" value="Deltex_C_sf"/>
</dbReference>
<evidence type="ECO:0000256" key="4">
    <source>
        <dbReference type="ARBA" id="ARBA00022723"/>
    </source>
</evidence>
<dbReference type="GO" id="GO:0005737">
    <property type="term" value="C:cytoplasm"/>
    <property type="evidence" value="ECO:0007669"/>
    <property type="project" value="UniProtKB-SubCell"/>
</dbReference>
<evidence type="ECO:0000256" key="5">
    <source>
        <dbReference type="RuleBase" id="RU367105"/>
    </source>
</evidence>
<dbReference type="GeneID" id="109462965"/>
<comment type="subcellular location">
    <subcellularLocation>
        <location evidence="5">Cytoplasm</location>
    </subcellularLocation>
</comment>
<feature type="domain" description="Deltex C-terminal" evidence="6">
    <location>
        <begin position="19"/>
        <end position="151"/>
    </location>
</feature>
<dbReference type="AlphaFoldDB" id="A0A6P4XSU6"/>
<keyword evidence="3 5" id="KW-0808">Transferase</keyword>
<dbReference type="GO" id="GO:0061630">
    <property type="term" value="F:ubiquitin protein ligase activity"/>
    <property type="evidence" value="ECO:0007669"/>
    <property type="project" value="UniProtKB-UniRule"/>
</dbReference>
<protein>
    <recommendedName>
        <fullName evidence="5">E3 ubiquitin-protein ligase</fullName>
        <ecNumber evidence="5">2.3.2.27</ecNumber>
    </recommendedName>
</protein>
<keyword evidence="5" id="KW-0862">Zinc</keyword>
<dbReference type="EC" id="2.3.2.27" evidence="5"/>
<name>A0A6P4XSU6_BRABE</name>
<evidence type="ECO:0000259" key="6">
    <source>
        <dbReference type="Pfam" id="PF18102"/>
    </source>
</evidence>
<dbReference type="Proteomes" id="UP000515135">
    <property type="component" value="Unplaced"/>
</dbReference>
<comment type="catalytic activity">
    <reaction evidence="1 5">
        <text>S-ubiquitinyl-[E2 ubiquitin-conjugating enzyme]-L-cysteine + [acceptor protein]-L-lysine = [E2 ubiquitin-conjugating enzyme]-L-cysteine + N(6)-ubiquitinyl-[acceptor protein]-L-lysine.</text>
        <dbReference type="EC" id="2.3.2.27"/>
    </reaction>
</comment>
<dbReference type="Pfam" id="PF18102">
    <property type="entry name" value="DTC"/>
    <property type="match status" value="1"/>
</dbReference>
<dbReference type="InterPro" id="IPR039398">
    <property type="entry name" value="Deltex_fam"/>
</dbReference>
<reference evidence="8" key="1">
    <citation type="submission" date="2025-08" db="UniProtKB">
        <authorList>
            <consortium name="RefSeq"/>
        </authorList>
    </citation>
    <scope>IDENTIFICATION</scope>
    <source>
        <tissue evidence="8">Gonad</tissue>
    </source>
</reference>
<dbReference type="InterPro" id="IPR039396">
    <property type="entry name" value="Deltex_C"/>
</dbReference>
<dbReference type="GO" id="GO:0007219">
    <property type="term" value="P:Notch signaling pathway"/>
    <property type="evidence" value="ECO:0007669"/>
    <property type="project" value="InterPro"/>
</dbReference>
<dbReference type="PANTHER" id="PTHR12622">
    <property type="entry name" value="DELTEX-RELATED"/>
    <property type="match status" value="1"/>
</dbReference>
<evidence type="ECO:0000313" key="8">
    <source>
        <dbReference type="RefSeq" id="XP_019615168.1"/>
    </source>
</evidence>
<dbReference type="RefSeq" id="XP_019615168.1">
    <property type="nucleotide sequence ID" value="XM_019759609.1"/>
</dbReference>
<dbReference type="GO" id="GO:0016567">
    <property type="term" value="P:protein ubiquitination"/>
    <property type="evidence" value="ECO:0007669"/>
    <property type="project" value="UniProtKB-UniRule"/>
</dbReference>
<keyword evidence="7" id="KW-1185">Reference proteome</keyword>
<accession>A0A6P4XSU6</accession>
<evidence type="ECO:0000313" key="7">
    <source>
        <dbReference type="Proteomes" id="UP000515135"/>
    </source>
</evidence>
<evidence type="ECO:0000256" key="2">
    <source>
        <dbReference type="ARBA" id="ARBA00004906"/>
    </source>
</evidence>
<organism evidence="7 8">
    <name type="scientific">Branchiostoma belcheri</name>
    <name type="common">Amphioxus</name>
    <dbReference type="NCBI Taxonomy" id="7741"/>
    <lineage>
        <taxon>Eukaryota</taxon>
        <taxon>Metazoa</taxon>
        <taxon>Chordata</taxon>
        <taxon>Cephalochordata</taxon>
        <taxon>Leptocardii</taxon>
        <taxon>Amphioxiformes</taxon>
        <taxon>Branchiostomatidae</taxon>
        <taxon>Branchiostoma</taxon>
    </lineage>
</organism>
<dbReference type="UniPathway" id="UPA00143"/>
<dbReference type="KEGG" id="bbel:109462965"/>
<keyword evidence="5" id="KW-0863">Zinc-finger</keyword>
<evidence type="ECO:0000256" key="3">
    <source>
        <dbReference type="ARBA" id="ARBA00022679"/>
    </source>
</evidence>
<keyword evidence="4 5" id="KW-0479">Metal-binding</keyword>
<dbReference type="CDD" id="cd09633">
    <property type="entry name" value="Deltex_C"/>
    <property type="match status" value="1"/>
</dbReference>
<gene>
    <name evidence="8" type="primary">LOC109462965</name>
</gene>
<comment type="pathway">
    <text evidence="2 5">Protein modification; protein ubiquitination.</text>
</comment>
<dbReference type="Gene3D" id="3.30.390.130">
    <property type="match status" value="1"/>
</dbReference>
<proteinExistence type="inferred from homology"/>
<evidence type="ECO:0000256" key="1">
    <source>
        <dbReference type="ARBA" id="ARBA00000900"/>
    </source>
</evidence>
<sequence length="154" mass="17420">MQIKPVCPICGEVYGTMWGAQPEGTMEWKVDPHLPLPGYERHGTIVVMYDFPDGIQTSNHPNPGRRYYGCHRRAYLPNTAEGMEVCRLLHKAFQTKLLFTVGQSVTTGMDNCVIWNDIHHKTNTHGGPTNHGYPDPDYLRRVKEELAVKGITTL</sequence>